<accession>A0ABM0MWR9</accession>
<feature type="compositionally biased region" description="Polar residues" evidence="1">
    <location>
        <begin position="943"/>
        <end position="961"/>
    </location>
</feature>
<feature type="region of interest" description="Disordered" evidence="1">
    <location>
        <begin position="943"/>
        <end position="965"/>
    </location>
</feature>
<evidence type="ECO:0000313" key="3">
    <source>
        <dbReference type="RefSeq" id="XP_006824460.1"/>
    </source>
</evidence>
<evidence type="ECO:0000256" key="1">
    <source>
        <dbReference type="SAM" id="MobiDB-lite"/>
    </source>
</evidence>
<dbReference type="RefSeq" id="XP_006824460.1">
    <property type="nucleotide sequence ID" value="XM_006824397.1"/>
</dbReference>
<feature type="region of interest" description="Disordered" evidence="1">
    <location>
        <begin position="1154"/>
        <end position="1175"/>
    </location>
</feature>
<feature type="compositionally biased region" description="Low complexity" evidence="1">
    <location>
        <begin position="1246"/>
        <end position="1259"/>
    </location>
</feature>
<feature type="region of interest" description="Disordered" evidence="1">
    <location>
        <begin position="1332"/>
        <end position="1353"/>
    </location>
</feature>
<feature type="compositionally biased region" description="Low complexity" evidence="1">
    <location>
        <begin position="711"/>
        <end position="728"/>
    </location>
</feature>
<sequence length="1353" mass="145293">MDVLDECRGPNKGVQANFLEVFDRKKRKLSTKGVKILDDTKVDDNFTKNGKNFMTRSIQVEIELEADEKIQEISKYSKSGNGSRVHSPDIDDLCRKKFKPIAPKPILGKDQHQPVVVATVPVKFVSSCNTTPSENSKLNTMSSDCRTMVLNSGFSVLGNAPIILQSGSKHMDGGITKVFTLNAQNMTSDGIVQVVVPPPNSSITAMPSPNMGMNHSTLLSQTSLSNITEQQSQDINWASAKAMMNGVQAQNYAAMQQTQSHVPAGLNMSNTVGNNNIPVNANLPQNVKDILRLRPSKYKYSLLLNSPMYSNIKTAMGITPMPNAAVIAENTSQGYQVASNVSHNNMPVVPASYGNTAAPLMSPVLISAVQPTNVSAVQLSMLPQGQTVMTPVMNPSQLSPALHSPGIPIQTSIPPISANTVGTEARNVNNSNSGILYQNNSQSQSYARTMPNTSALYSVPKPTGQYVQSYASTNQPLRTSSQQKHPSFFIDTDMVIRNTANMSQPTLIPPVHSVNTSRMLHIPPVTSTVISETCTSFRTDSQSVSVSETSINSTATGSTSPAVTTWTPKPSTPVSTHVVTMYKPPSLSTMISNLAAQMPYQRLPLSRSHPAQAQQIQQPFQSQLQQQPQPVSISGLSRLPLSLQEPTQTATTMFIPHLQNHSRENRIPSKTLNTSKLSMSENSTINKTHCEGLLSVPTTSTRQVHMYQPNASNSVVSNSNNRFSSSPVTSNLNVGQKVNASPVQQSPTSSLSTVSSASSIAPTNGAYFAHQITSTSLMPRPSIHPSSTFSQQVASTDAIPGPPMQLTSPLPVTSIVHVASTLPVISSTFHNINANKNSFVQSAYPPTLQYSNGYTGTSPAPASAAIPVAISRQPNSATFQNLTNTISRNVPNSLNSNAVSNDTPRPENANRSQHLHLPSRTTPHVIQNVPRCLQSTLIPMSDGVSQARQNSRKSPSSTASITLPIRTSIIPQRSVSSLHMEHPAPPPPPISRSNIAAPVCQISAVSSTSRSDTTSLSWPAHAAAISTQHHVPLVTVTTAPVNSRLSNINNTSFTFSNHPRSSMCSSNVQLNNNIPTTSSIGTSISTMFSPPSMTMAHSGCATQQRLQRKSTSGGTPSPSQLPMNVVSEGQRFTQNIARNVLSVPPFVNQSGIAFSQQRGNLTQNSSTNNSVRSPTMPNAIGTSVQPGLSPYIENNVCVSNQFIGNQSSKNSNQLSHGTSTLQLQNVTSDTCVNRDMDQITRPVVSVVSPTSSHTSPTTSNNLQQKTMPTGHSEQNPSSNVMRLGLDQSTGVDVPMQMTNQTTILNTLTLRQKQGRGTRSIQNRQVLPSQITGKQLANSSDSSLPTRQPRFPKL</sequence>
<feature type="region of interest" description="Disordered" evidence="1">
    <location>
        <begin position="1094"/>
        <end position="1121"/>
    </location>
</feature>
<feature type="compositionally biased region" description="Polar residues" evidence="1">
    <location>
        <begin position="1100"/>
        <end position="1121"/>
    </location>
</feature>
<feature type="region of interest" description="Disordered" evidence="1">
    <location>
        <begin position="711"/>
        <end position="730"/>
    </location>
</feature>
<evidence type="ECO:0000313" key="2">
    <source>
        <dbReference type="Proteomes" id="UP000694865"/>
    </source>
</evidence>
<name>A0ABM0MWR9_SACKO</name>
<feature type="region of interest" description="Disordered" evidence="1">
    <location>
        <begin position="1246"/>
        <end position="1281"/>
    </location>
</feature>
<feature type="region of interest" description="Disordered" evidence="1">
    <location>
        <begin position="548"/>
        <end position="568"/>
    </location>
</feature>
<proteinExistence type="predicted"/>
<keyword evidence="2" id="KW-1185">Reference proteome</keyword>
<gene>
    <name evidence="3" type="primary">LOC102803045</name>
</gene>
<feature type="compositionally biased region" description="Polar residues" evidence="1">
    <location>
        <begin position="1260"/>
        <end position="1281"/>
    </location>
</feature>
<feature type="region of interest" description="Disordered" evidence="1">
    <location>
        <begin position="887"/>
        <end position="926"/>
    </location>
</feature>
<protein>
    <submittedName>
        <fullName evidence="3">GPI-anchored protein PB15E9.01c-like</fullName>
    </submittedName>
</protein>
<feature type="compositionally biased region" description="Polar residues" evidence="1">
    <location>
        <begin position="1332"/>
        <end position="1345"/>
    </location>
</feature>
<dbReference type="Proteomes" id="UP000694865">
    <property type="component" value="Unplaced"/>
</dbReference>
<feature type="compositionally biased region" description="Polar residues" evidence="1">
    <location>
        <begin position="887"/>
        <end position="903"/>
    </location>
</feature>
<organism evidence="2 3">
    <name type="scientific">Saccoglossus kowalevskii</name>
    <name type="common">Acorn worm</name>
    <dbReference type="NCBI Taxonomy" id="10224"/>
    <lineage>
        <taxon>Eukaryota</taxon>
        <taxon>Metazoa</taxon>
        <taxon>Hemichordata</taxon>
        <taxon>Enteropneusta</taxon>
        <taxon>Harrimaniidae</taxon>
        <taxon>Saccoglossus</taxon>
    </lineage>
</organism>
<dbReference type="GeneID" id="102803045"/>
<feature type="region of interest" description="Disordered" evidence="1">
    <location>
        <begin position="975"/>
        <end position="994"/>
    </location>
</feature>
<reference evidence="3" key="1">
    <citation type="submission" date="2025-08" db="UniProtKB">
        <authorList>
            <consortium name="RefSeq"/>
        </authorList>
    </citation>
    <scope>IDENTIFICATION</scope>
    <source>
        <tissue evidence="3">Testes</tissue>
    </source>
</reference>